<feature type="compositionally biased region" description="Low complexity" evidence="1">
    <location>
        <begin position="477"/>
        <end position="488"/>
    </location>
</feature>
<dbReference type="AlphaFoldDB" id="A0A2B7ZJD6"/>
<name>A0A2B7ZJD6_9EURO</name>
<comment type="caution">
    <text evidence="3">The sequence shown here is derived from an EMBL/GenBank/DDBJ whole genome shotgun (WGS) entry which is preliminary data.</text>
</comment>
<sequence length="488" mass="52816">MSGSTTTFNGRGPPKVRRAHHVTVGVAVTITTSSVAQTASISGSAFVVATSHDTSSSGTPIPSISLSSHRVNAGVAVMSSQPNPSITDRAPSSSIEKATQTSSIPAVTGVNMSMHNNIEPPEGKLNPRQMGAIIGGSVGVTAIILVAIALFFVLRRRRRRRRVIAGTTKLSSEKKAKIEKSPHISSSGPARTSRYPTRTMNVYSDIECLYHGAPLPPGFKKSHTRSFSNHFEQTNVSPNPTFAHVGSLKNHTVRHLGTPSLPGHSSRLRDETWHPIPSQNIRDSVTQNSRRVTSMDFPDPFLDPPRNSELESSLRRPATPHYAFYQSSLKISRRSMSVPSMPNNNGGIENLIPSQSSYQPLNFGFREQGAQAPVPLHLHGLPARAPFPTQRNDSMTSQMGSNSASSGSVIILPGRMSTASSGIFEASASDLSRWRRNRSPPEGGIDSRRSDPFDLERPDSNFTGDGSIFEDPDTRHPPLLLPHRGPRD</sequence>
<dbReference type="STRING" id="73230.A0A2B7ZJD6"/>
<dbReference type="Proteomes" id="UP000226031">
    <property type="component" value="Unassembled WGS sequence"/>
</dbReference>
<feature type="region of interest" description="Disordered" evidence="1">
    <location>
        <begin position="434"/>
        <end position="488"/>
    </location>
</feature>
<dbReference type="VEuPathDB" id="FungiDB:EMCG_01108"/>
<keyword evidence="4" id="KW-1185">Reference proteome</keyword>
<feature type="compositionally biased region" description="Polar residues" evidence="1">
    <location>
        <begin position="277"/>
        <end position="288"/>
    </location>
</feature>
<feature type="region of interest" description="Disordered" evidence="1">
    <location>
        <begin position="174"/>
        <end position="195"/>
    </location>
</feature>
<proteinExistence type="predicted"/>
<gene>
    <name evidence="3" type="ORF">GX50_03889</name>
</gene>
<evidence type="ECO:0000313" key="4">
    <source>
        <dbReference type="Proteomes" id="UP000226031"/>
    </source>
</evidence>
<keyword evidence="2" id="KW-0812">Transmembrane</keyword>
<feature type="region of interest" description="Disordered" evidence="1">
    <location>
        <begin position="79"/>
        <end position="102"/>
    </location>
</feature>
<feature type="compositionally biased region" description="Low complexity" evidence="1">
    <location>
        <begin position="394"/>
        <end position="406"/>
    </location>
</feature>
<feature type="region of interest" description="Disordered" evidence="1">
    <location>
        <begin position="259"/>
        <end position="288"/>
    </location>
</feature>
<organism evidence="3 4">
    <name type="scientific">[Emmonsia] crescens</name>
    <dbReference type="NCBI Taxonomy" id="73230"/>
    <lineage>
        <taxon>Eukaryota</taxon>
        <taxon>Fungi</taxon>
        <taxon>Dikarya</taxon>
        <taxon>Ascomycota</taxon>
        <taxon>Pezizomycotina</taxon>
        <taxon>Eurotiomycetes</taxon>
        <taxon>Eurotiomycetidae</taxon>
        <taxon>Onygenales</taxon>
        <taxon>Ajellomycetaceae</taxon>
        <taxon>Emergomyces</taxon>
    </lineage>
</organism>
<keyword evidence="2" id="KW-0472">Membrane</keyword>
<evidence type="ECO:0000256" key="1">
    <source>
        <dbReference type="SAM" id="MobiDB-lite"/>
    </source>
</evidence>
<reference evidence="3 4" key="1">
    <citation type="submission" date="2017-10" db="EMBL/GenBank/DDBJ databases">
        <title>Comparative genomics in systemic dimorphic fungi from Ajellomycetaceae.</title>
        <authorList>
            <person name="Munoz J.F."/>
            <person name="Mcewen J.G."/>
            <person name="Clay O.K."/>
            <person name="Cuomo C.A."/>
        </authorList>
    </citation>
    <scope>NUCLEOTIDE SEQUENCE [LARGE SCALE GENOMIC DNA]</scope>
    <source>
        <strain evidence="3 4">UAMH4076</strain>
    </source>
</reference>
<keyword evidence="2" id="KW-1133">Transmembrane helix</keyword>
<dbReference type="EMBL" id="PDND01000067">
    <property type="protein sequence ID" value="PGH33278.1"/>
    <property type="molecule type" value="Genomic_DNA"/>
</dbReference>
<feature type="compositionally biased region" description="Polar residues" evidence="1">
    <location>
        <begin position="183"/>
        <end position="195"/>
    </location>
</feature>
<protein>
    <submittedName>
        <fullName evidence="3">Uncharacterized protein</fullName>
    </submittedName>
</protein>
<evidence type="ECO:0000256" key="2">
    <source>
        <dbReference type="SAM" id="Phobius"/>
    </source>
</evidence>
<evidence type="ECO:0000313" key="3">
    <source>
        <dbReference type="EMBL" id="PGH33278.1"/>
    </source>
</evidence>
<feature type="region of interest" description="Disordered" evidence="1">
    <location>
        <begin position="387"/>
        <end position="406"/>
    </location>
</feature>
<accession>A0A2B7ZJD6</accession>
<feature type="transmembrane region" description="Helical" evidence="2">
    <location>
        <begin position="130"/>
        <end position="154"/>
    </location>
</feature>
<feature type="compositionally biased region" description="Basic and acidic residues" evidence="1">
    <location>
        <begin position="445"/>
        <end position="459"/>
    </location>
</feature>